<evidence type="ECO:0000256" key="4">
    <source>
        <dbReference type="ARBA" id="ARBA00022989"/>
    </source>
</evidence>
<feature type="transmembrane region" description="Helical" evidence="6">
    <location>
        <begin position="21"/>
        <end position="41"/>
    </location>
</feature>
<keyword evidence="5 6" id="KW-0472">Membrane</keyword>
<evidence type="ECO:0000313" key="7">
    <source>
        <dbReference type="EMBL" id="GMM46301.1"/>
    </source>
</evidence>
<feature type="transmembrane region" description="Helical" evidence="6">
    <location>
        <begin position="53"/>
        <end position="75"/>
    </location>
</feature>
<comment type="similarity">
    <text evidence="2">Belongs to the UPF0220 family.</text>
</comment>
<keyword evidence="4 6" id="KW-1133">Transmembrane helix</keyword>
<proteinExistence type="inferred from homology"/>
<keyword evidence="3 6" id="KW-0812">Transmembrane</keyword>
<feature type="transmembrane region" description="Helical" evidence="6">
    <location>
        <begin position="149"/>
        <end position="168"/>
    </location>
</feature>
<sequence>MSEGGRLFKFSLPFHVNQHSLKSITMYISGILYSLGLWLMIDASLFSKTINASVVHVTFIDWIPFICSTFGMIVVNSLDKVQLINSNNGMGSGFGSNLSQLQWQARIVLFIGFSLLAVGFNGSVLVLVLKFLIKGFTDFPTVKMGTENVGANFCVMLSCVILWIVSTIEEDNSLAL</sequence>
<dbReference type="EMBL" id="BTGB01000003">
    <property type="protein sequence ID" value="GMM46301.1"/>
    <property type="molecule type" value="Genomic_DNA"/>
</dbReference>
<organism evidence="7 8">
    <name type="scientific">Pichia kluyveri</name>
    <name type="common">Yeast</name>
    <dbReference type="NCBI Taxonomy" id="36015"/>
    <lineage>
        <taxon>Eukaryota</taxon>
        <taxon>Fungi</taxon>
        <taxon>Dikarya</taxon>
        <taxon>Ascomycota</taxon>
        <taxon>Saccharomycotina</taxon>
        <taxon>Pichiomycetes</taxon>
        <taxon>Pichiales</taxon>
        <taxon>Pichiaceae</taxon>
        <taxon>Pichia</taxon>
    </lineage>
</organism>
<evidence type="ECO:0000256" key="6">
    <source>
        <dbReference type="SAM" id="Phobius"/>
    </source>
</evidence>
<dbReference type="Proteomes" id="UP001378960">
    <property type="component" value="Unassembled WGS sequence"/>
</dbReference>
<feature type="transmembrane region" description="Helical" evidence="6">
    <location>
        <begin position="107"/>
        <end position="129"/>
    </location>
</feature>
<accession>A0AAV5R6R0</accession>
<keyword evidence="8" id="KW-1185">Reference proteome</keyword>
<gene>
    <name evidence="7" type="ORF">DAPK24_028760</name>
</gene>
<comment type="caution">
    <text evidence="7">The sequence shown here is derived from an EMBL/GenBank/DDBJ whole genome shotgun (WGS) entry which is preliminary data.</text>
</comment>
<dbReference type="InterPro" id="IPR007919">
    <property type="entry name" value="UPF0220"/>
</dbReference>
<evidence type="ECO:0000313" key="8">
    <source>
        <dbReference type="Proteomes" id="UP001378960"/>
    </source>
</evidence>
<dbReference type="Pfam" id="PF05255">
    <property type="entry name" value="UPF0220"/>
    <property type="match status" value="1"/>
</dbReference>
<evidence type="ECO:0000256" key="2">
    <source>
        <dbReference type="ARBA" id="ARBA00005335"/>
    </source>
</evidence>
<evidence type="ECO:0000256" key="3">
    <source>
        <dbReference type="ARBA" id="ARBA00022692"/>
    </source>
</evidence>
<protein>
    <submittedName>
        <fullName evidence="7">Vps68 protein</fullName>
    </submittedName>
</protein>
<dbReference type="PANTHER" id="PTHR13180">
    <property type="entry name" value="SMALL MEMBRANE PROTEIN-RELATED"/>
    <property type="match status" value="1"/>
</dbReference>
<evidence type="ECO:0000256" key="5">
    <source>
        <dbReference type="ARBA" id="ARBA00023136"/>
    </source>
</evidence>
<dbReference type="GO" id="GO:0016020">
    <property type="term" value="C:membrane"/>
    <property type="evidence" value="ECO:0007669"/>
    <property type="project" value="UniProtKB-SubCell"/>
</dbReference>
<comment type="subcellular location">
    <subcellularLocation>
        <location evidence="1">Membrane</location>
        <topology evidence="1">Multi-pass membrane protein</topology>
    </subcellularLocation>
</comment>
<reference evidence="7 8" key="1">
    <citation type="journal article" date="2023" name="Elife">
        <title>Identification of key yeast species and microbe-microbe interactions impacting larval growth of Drosophila in the wild.</title>
        <authorList>
            <person name="Mure A."/>
            <person name="Sugiura Y."/>
            <person name="Maeda R."/>
            <person name="Honda K."/>
            <person name="Sakurai N."/>
            <person name="Takahashi Y."/>
            <person name="Watada M."/>
            <person name="Katoh T."/>
            <person name="Gotoh A."/>
            <person name="Gotoh Y."/>
            <person name="Taniguchi I."/>
            <person name="Nakamura K."/>
            <person name="Hayashi T."/>
            <person name="Katayama T."/>
            <person name="Uemura T."/>
            <person name="Hattori Y."/>
        </authorList>
    </citation>
    <scope>NUCLEOTIDE SEQUENCE [LARGE SCALE GENOMIC DNA]</scope>
    <source>
        <strain evidence="7 8">PK-24</strain>
    </source>
</reference>
<evidence type="ECO:0000256" key="1">
    <source>
        <dbReference type="ARBA" id="ARBA00004141"/>
    </source>
</evidence>
<dbReference type="AlphaFoldDB" id="A0AAV5R6R0"/>
<name>A0AAV5R6R0_PICKL</name>